<organism evidence="12 13">
    <name type="scientific">Tepidiforma flava</name>
    <dbReference type="NCBI Taxonomy" id="3004094"/>
    <lineage>
        <taxon>Bacteria</taxon>
        <taxon>Bacillati</taxon>
        <taxon>Chloroflexota</taxon>
        <taxon>Tepidiformia</taxon>
        <taxon>Tepidiformales</taxon>
        <taxon>Tepidiformaceae</taxon>
        <taxon>Tepidiforma</taxon>
    </lineage>
</organism>
<dbReference type="EMBL" id="CP115149">
    <property type="protein sequence ID" value="WBL35313.1"/>
    <property type="molecule type" value="Genomic_DNA"/>
</dbReference>
<dbReference type="InterPro" id="IPR014001">
    <property type="entry name" value="Helicase_ATP-bd"/>
</dbReference>
<dbReference type="InterPro" id="IPR047112">
    <property type="entry name" value="RecG/Mfd"/>
</dbReference>
<dbReference type="InterPro" id="IPR036101">
    <property type="entry name" value="CarD-like/TRCF_RID_sf"/>
</dbReference>
<accession>A0ABY7M6R5</accession>
<dbReference type="Gene3D" id="3.30.2060.10">
    <property type="entry name" value="Penicillin-binding protein 1b domain"/>
    <property type="match status" value="1"/>
</dbReference>
<dbReference type="InterPro" id="IPR037235">
    <property type="entry name" value="TRCF-like_C_D7"/>
</dbReference>
<dbReference type="PANTHER" id="PTHR47964">
    <property type="entry name" value="ATP-DEPENDENT DNA HELICASE HOMOLOG RECG, CHLOROPLASTIC"/>
    <property type="match status" value="1"/>
</dbReference>
<dbReference type="HAMAP" id="MF_00969">
    <property type="entry name" value="TRCF"/>
    <property type="match status" value="1"/>
</dbReference>
<evidence type="ECO:0000259" key="11">
    <source>
        <dbReference type="PROSITE" id="PS51194"/>
    </source>
</evidence>
<dbReference type="SUPFAM" id="SSF143517">
    <property type="entry name" value="TRCF domain-like"/>
    <property type="match status" value="1"/>
</dbReference>
<dbReference type="InterPro" id="IPR011545">
    <property type="entry name" value="DEAD/DEAH_box_helicase_dom"/>
</dbReference>
<evidence type="ECO:0000256" key="6">
    <source>
        <dbReference type="ARBA" id="ARBA00022840"/>
    </source>
</evidence>
<comment type="function">
    <text evidence="9">Couples transcription and DNA repair by recognizing RNA polymerase (RNAP) stalled at DNA lesions. Mediates ATP-dependent release of RNAP and its truncated transcript from the DNA, and recruitment of nucleotide excision repair machinery to the damaged site.</text>
</comment>
<feature type="domain" description="Helicase ATP-binding" evidence="10">
    <location>
        <begin position="630"/>
        <end position="791"/>
    </location>
</feature>
<dbReference type="RefSeq" id="WP_270055840.1">
    <property type="nucleotide sequence ID" value="NZ_CP115149.1"/>
</dbReference>
<keyword evidence="13" id="KW-1185">Reference proteome</keyword>
<evidence type="ECO:0000256" key="7">
    <source>
        <dbReference type="ARBA" id="ARBA00023125"/>
    </source>
</evidence>
<keyword evidence="6 9" id="KW-0067">ATP-binding</keyword>
<dbReference type="InterPro" id="IPR001650">
    <property type="entry name" value="Helicase_C-like"/>
</dbReference>
<keyword evidence="4 9" id="KW-0378">Hydrolase</keyword>
<evidence type="ECO:0000256" key="8">
    <source>
        <dbReference type="ARBA" id="ARBA00023204"/>
    </source>
</evidence>
<sequence length="1181" mass="127811">MLPGGKVEGEAAAAAEGSDLAGELAGVTAAVAEELAPLLARGDGCVRLSAPESARAYVAAALASGHAGPLLAAVPTALAAQALADDLELLSDRPVIRLPQRDALPYEFTRDDPSAGVERARALRALGGEAPAIVVGTWAAITERTAPPAPEAEDLRLETGAAARPGDVLAWLEGAGYAIEPLADAPGTAARRGGLIDIFPAGFERPVRVEFFGDTVESIRLVDLATQRSAGRLDAVLVPPVSTSLGAGRAAARALAERLTAQGDEAEAVVEQVEAVAAGGRTDYHQFLEPLLYRATALDHLGGAAVVVVFDPEDGRQALEQALEFERRARAEMEARGAIPAGLPDLREEPGAAAAALLGRAAYVLERFGTAERGARELPVQAAPGFGGRLRVVAQQAEAWRREGRRVVVASLQALRLADVFEAEGTRSAKTRALGGAPPGGSVTLVPAAVSSGIVTAAGTVVLADAEVFGFRKRRKPTRPHHGVRPDLVESLEVGDYVVHADHGIARYGGLVRRSVEGVEREYLELQYAEGDRLYVPADQLEALSRYVGPSDHPPALTRLGTQDWARSKRRVKQAVVQMARDLLELYAKRQLVPGHAFREDTPWQMEMEASFPYVETQDQLAAILEVKADMERPRPMDRLICGDVGYGKTEVEVRAAFKAVMDGKQVAVLVPTTVLAEQHGETFRERTAGFPVRVEVLSRFRSAEEQRRILADLAAGEVDIVVGTHRLLQKDVVFKDLGLVIIDEEQRFGVSHKERLRQMRAEVDTLTLSATPIPRTLQMSLVGIRDMSTIMTPPEERQPIRTYVLAWDDEILREAIERELQRGGQVFFVHNRVQNIERIAKRVMELAPGARVAIGHGQMPEEQLERVMLEFQAGEHDVLVCTTIIESGLDIPNANTIIINEANRLGLAQLYQLRGRVGRSANRAYAYLLYDKDRALSEAAQKRLEAIFEASELGAGFQLALRDLEIRGAGNVLGTEQSGHIAEVGFELYTKLVAEAVAALKRGMGEELPRAAEPEPPPPVVDLPVSAHIPESYVGDIHARLNLYQRIAHLGTVEAVAEMHEELRDRFGPVPLAVENLLYVALVRNLAKRAGIEAIKTDEQMFHLYVRGGTTPELRERVARLGLGERVARLGLGELVLTGPKQVRIDRVGAGEGWMPLLVRVLRAMGGGRPAAERAGNERV</sequence>
<comment type="subcellular location">
    <subcellularLocation>
        <location evidence="9">Cytoplasm</location>
    </subcellularLocation>
</comment>
<dbReference type="EC" id="3.6.4.-" evidence="9"/>
<protein>
    <recommendedName>
        <fullName evidence="9">Transcription-repair-coupling factor</fullName>
        <shortName evidence="9">TRCF</shortName>
        <ecNumber evidence="9">3.6.4.-</ecNumber>
    </recommendedName>
</protein>
<keyword evidence="7 9" id="KW-0238">DNA-binding</keyword>
<keyword evidence="2 9" id="KW-0547">Nucleotide-binding</keyword>
<evidence type="ECO:0000313" key="13">
    <source>
        <dbReference type="Proteomes" id="UP001212803"/>
    </source>
</evidence>
<keyword evidence="8 9" id="KW-0234">DNA repair</keyword>
<dbReference type="Gene3D" id="3.40.50.300">
    <property type="entry name" value="P-loop containing nucleotide triphosphate hydrolases"/>
    <property type="match status" value="2"/>
</dbReference>
<dbReference type="Pfam" id="PF00271">
    <property type="entry name" value="Helicase_C"/>
    <property type="match status" value="1"/>
</dbReference>
<dbReference type="SMART" id="SM01058">
    <property type="entry name" value="CarD_TRCF"/>
    <property type="match status" value="1"/>
</dbReference>
<evidence type="ECO:0000256" key="5">
    <source>
        <dbReference type="ARBA" id="ARBA00022806"/>
    </source>
</evidence>
<evidence type="ECO:0000259" key="10">
    <source>
        <dbReference type="PROSITE" id="PS51192"/>
    </source>
</evidence>
<dbReference type="SMART" id="SM00490">
    <property type="entry name" value="HELICc"/>
    <property type="match status" value="1"/>
</dbReference>
<dbReference type="Gene3D" id="3.40.50.11180">
    <property type="match status" value="1"/>
</dbReference>
<dbReference type="Proteomes" id="UP001212803">
    <property type="component" value="Chromosome"/>
</dbReference>
<dbReference type="InterPro" id="IPR003711">
    <property type="entry name" value="CarD-like/TRCF_RID"/>
</dbReference>
<evidence type="ECO:0000256" key="2">
    <source>
        <dbReference type="ARBA" id="ARBA00022741"/>
    </source>
</evidence>
<dbReference type="Gene3D" id="2.40.10.170">
    <property type="match status" value="1"/>
</dbReference>
<dbReference type="SMART" id="SM00487">
    <property type="entry name" value="DEXDc"/>
    <property type="match status" value="1"/>
</dbReference>
<evidence type="ECO:0000256" key="1">
    <source>
        <dbReference type="ARBA" id="ARBA00022490"/>
    </source>
</evidence>
<dbReference type="Pfam" id="PF03461">
    <property type="entry name" value="TRCF"/>
    <property type="match status" value="1"/>
</dbReference>
<dbReference type="Pfam" id="PF02559">
    <property type="entry name" value="CarD_TRCF_RID"/>
    <property type="match status" value="1"/>
</dbReference>
<dbReference type="PANTHER" id="PTHR47964:SF1">
    <property type="entry name" value="ATP-DEPENDENT DNA HELICASE HOMOLOG RECG, CHLOROPLASTIC"/>
    <property type="match status" value="1"/>
</dbReference>
<proteinExistence type="inferred from homology"/>
<dbReference type="InterPro" id="IPR004576">
    <property type="entry name" value="Mfd"/>
</dbReference>
<dbReference type="InterPro" id="IPR041471">
    <property type="entry name" value="UvrB_inter"/>
</dbReference>
<feature type="domain" description="Helicase C-terminal" evidence="11">
    <location>
        <begin position="808"/>
        <end position="966"/>
    </location>
</feature>
<keyword evidence="1 9" id="KW-0963">Cytoplasm</keyword>
<evidence type="ECO:0000256" key="9">
    <source>
        <dbReference type="HAMAP-Rule" id="MF_00969"/>
    </source>
</evidence>
<dbReference type="SMART" id="SM00982">
    <property type="entry name" value="TRCF"/>
    <property type="match status" value="1"/>
</dbReference>
<keyword evidence="3 9" id="KW-0227">DNA damage</keyword>
<dbReference type="Pfam" id="PF00270">
    <property type="entry name" value="DEAD"/>
    <property type="match status" value="1"/>
</dbReference>
<dbReference type="PROSITE" id="PS51194">
    <property type="entry name" value="HELICASE_CTER"/>
    <property type="match status" value="1"/>
</dbReference>
<reference evidence="12 13" key="1">
    <citation type="journal article" date="2023" name="ISME J.">
        <title>Thermophilic Dehalococcoidia with unusual traits shed light on an unexpected past.</title>
        <authorList>
            <person name="Palmer M."/>
            <person name="Covington J.K."/>
            <person name="Zhou E.M."/>
            <person name="Thomas S.C."/>
            <person name="Habib N."/>
            <person name="Seymour C.O."/>
            <person name="Lai D."/>
            <person name="Johnston J."/>
            <person name="Hashimi A."/>
            <person name="Jiao J.Y."/>
            <person name="Muok A.R."/>
            <person name="Liu L."/>
            <person name="Xian W.D."/>
            <person name="Zhi X.Y."/>
            <person name="Li M.M."/>
            <person name="Silva L.P."/>
            <person name="Bowen B.P."/>
            <person name="Louie K."/>
            <person name="Briegel A."/>
            <person name="Pett-Ridge J."/>
            <person name="Weber P.K."/>
            <person name="Tocheva E.I."/>
            <person name="Woyke T."/>
            <person name="Northen T.R."/>
            <person name="Mayali X."/>
            <person name="Li W.J."/>
            <person name="Hedlund B.P."/>
        </authorList>
    </citation>
    <scope>NUCLEOTIDE SEQUENCE [LARGE SCALE GENOMIC DNA]</scope>
    <source>
        <strain evidence="12 13">YIM 72310</strain>
    </source>
</reference>
<dbReference type="NCBIfam" id="TIGR00580">
    <property type="entry name" value="mfd"/>
    <property type="match status" value="1"/>
</dbReference>
<dbReference type="Pfam" id="PF17757">
    <property type="entry name" value="UvrB_inter"/>
    <property type="match status" value="1"/>
</dbReference>
<comment type="similarity">
    <text evidence="9">In the N-terminal section; belongs to the UvrB family.</text>
</comment>
<dbReference type="PROSITE" id="PS51192">
    <property type="entry name" value="HELICASE_ATP_BIND_1"/>
    <property type="match status" value="1"/>
</dbReference>
<dbReference type="SUPFAM" id="SSF52540">
    <property type="entry name" value="P-loop containing nucleoside triphosphate hydrolases"/>
    <property type="match status" value="2"/>
</dbReference>
<keyword evidence="5" id="KW-0347">Helicase</keyword>
<dbReference type="CDD" id="cd17991">
    <property type="entry name" value="DEXHc_TRCF"/>
    <property type="match status" value="1"/>
</dbReference>
<evidence type="ECO:0000256" key="3">
    <source>
        <dbReference type="ARBA" id="ARBA00022763"/>
    </source>
</evidence>
<dbReference type="InterPro" id="IPR005118">
    <property type="entry name" value="TRCF_C"/>
</dbReference>
<name>A0ABY7M6R5_9CHLR</name>
<comment type="similarity">
    <text evidence="9">In the C-terminal section; belongs to the helicase family. RecG subfamily.</text>
</comment>
<gene>
    <name evidence="9 12" type="primary">mfd</name>
    <name evidence="12" type="ORF">O0235_11040</name>
</gene>
<dbReference type="Gene3D" id="3.90.1150.50">
    <property type="entry name" value="Transcription-repair-coupling factor, D7 domain"/>
    <property type="match status" value="1"/>
</dbReference>
<dbReference type="InterPro" id="IPR027417">
    <property type="entry name" value="P-loop_NTPase"/>
</dbReference>
<dbReference type="SUPFAM" id="SSF141259">
    <property type="entry name" value="CarD-like"/>
    <property type="match status" value="1"/>
</dbReference>
<evidence type="ECO:0000313" key="12">
    <source>
        <dbReference type="EMBL" id="WBL35313.1"/>
    </source>
</evidence>
<evidence type="ECO:0000256" key="4">
    <source>
        <dbReference type="ARBA" id="ARBA00022801"/>
    </source>
</evidence>